<organism evidence="2 3">
    <name type="scientific">Acacia crassicarpa</name>
    <name type="common">northern wattle</name>
    <dbReference type="NCBI Taxonomy" id="499986"/>
    <lineage>
        <taxon>Eukaryota</taxon>
        <taxon>Viridiplantae</taxon>
        <taxon>Streptophyta</taxon>
        <taxon>Embryophyta</taxon>
        <taxon>Tracheophyta</taxon>
        <taxon>Spermatophyta</taxon>
        <taxon>Magnoliopsida</taxon>
        <taxon>eudicotyledons</taxon>
        <taxon>Gunneridae</taxon>
        <taxon>Pentapetalae</taxon>
        <taxon>rosids</taxon>
        <taxon>fabids</taxon>
        <taxon>Fabales</taxon>
        <taxon>Fabaceae</taxon>
        <taxon>Caesalpinioideae</taxon>
        <taxon>mimosoid clade</taxon>
        <taxon>Acacieae</taxon>
        <taxon>Acacia</taxon>
    </lineage>
</organism>
<keyword evidence="1" id="KW-0472">Membrane</keyword>
<keyword evidence="3" id="KW-1185">Reference proteome</keyword>
<reference evidence="2" key="1">
    <citation type="submission" date="2023-10" db="EMBL/GenBank/DDBJ databases">
        <title>Chromosome-level genome of the transformable northern wattle, Acacia crassicarpa.</title>
        <authorList>
            <person name="Massaro I."/>
            <person name="Sinha N.R."/>
            <person name="Poethig S."/>
            <person name="Leichty A.R."/>
        </authorList>
    </citation>
    <scope>NUCLEOTIDE SEQUENCE</scope>
    <source>
        <strain evidence="2">Acra3RX</strain>
        <tissue evidence="2">Leaf</tissue>
    </source>
</reference>
<sequence length="299" mass="33478">MNNLSNDALTDNSNHFCRFKPIPTLALYILIPLFLLGLAVSVFFLIVVQNAAFFVCFVLLFSFVFAFIGWNTHNWRKKGAIFLFFRSFPDSDIRCAKEGQLVKITGLATCGSVSLESSYEKAARCVYASTFLYECRGFGMRLVNINKSCFRWNLAYCERFSTDFYITDQKSGTQVVVKAGSGSKVIPLIAESQIIHTSGQHRILSPHLRKWLKDRNLSAEARTLHLEEGYVQEGSSVTVIGMLHRNDDIVMIIEPPGVISTGCMWQKLLLPVDIDGLIIGISQMAVPVATQEAGHHIEQ</sequence>
<dbReference type="Proteomes" id="UP001293593">
    <property type="component" value="Unassembled WGS sequence"/>
</dbReference>
<evidence type="ECO:0000313" key="3">
    <source>
        <dbReference type="Proteomes" id="UP001293593"/>
    </source>
</evidence>
<dbReference type="AlphaFoldDB" id="A0AAE1JCG9"/>
<gene>
    <name evidence="2" type="ORF">QN277_023888</name>
</gene>
<feature type="transmembrane region" description="Helical" evidence="1">
    <location>
        <begin position="52"/>
        <end position="70"/>
    </location>
</feature>
<evidence type="ECO:0000313" key="2">
    <source>
        <dbReference type="EMBL" id="KAK4267048.1"/>
    </source>
</evidence>
<name>A0AAE1JCG9_9FABA</name>
<accession>A0AAE1JCG9</accession>
<feature type="transmembrane region" description="Helical" evidence="1">
    <location>
        <begin position="25"/>
        <end position="46"/>
    </location>
</feature>
<proteinExistence type="predicted"/>
<keyword evidence="1" id="KW-0812">Transmembrane</keyword>
<protein>
    <submittedName>
        <fullName evidence="2">Uncharacterized protein</fullName>
    </submittedName>
</protein>
<dbReference type="InterPro" id="IPR040339">
    <property type="entry name" value="At1g16860-like"/>
</dbReference>
<evidence type="ECO:0000256" key="1">
    <source>
        <dbReference type="SAM" id="Phobius"/>
    </source>
</evidence>
<comment type="caution">
    <text evidence="2">The sequence shown here is derived from an EMBL/GenBank/DDBJ whole genome shotgun (WGS) entry which is preliminary data.</text>
</comment>
<dbReference type="PANTHER" id="PTHR33709">
    <property type="entry name" value="OSJNBA0035M09.9 PROTEIN"/>
    <property type="match status" value="1"/>
</dbReference>
<dbReference type="PANTHER" id="PTHR33709:SF20">
    <property type="entry name" value="OS04G0541900 PROTEIN"/>
    <property type="match status" value="1"/>
</dbReference>
<keyword evidence="1" id="KW-1133">Transmembrane helix</keyword>
<dbReference type="EMBL" id="JAWXYG010000007">
    <property type="protein sequence ID" value="KAK4267048.1"/>
    <property type="molecule type" value="Genomic_DNA"/>
</dbReference>